<reference evidence="1 2" key="1">
    <citation type="journal article" date="2013" name="ISME J.">
        <title>Comparative genomics of pathogenic lineages of Vibrio nigripulchritudo identifies virulence-associated traits.</title>
        <authorList>
            <person name="Goudenege D."/>
            <person name="Labreuche Y."/>
            <person name="Krin E."/>
            <person name="Ansquer D."/>
            <person name="Mangenot S."/>
            <person name="Calteau A."/>
            <person name="Medigue C."/>
            <person name="Mazel D."/>
            <person name="Polz M.F."/>
            <person name="Le Roux F."/>
        </authorList>
    </citation>
    <scope>NUCLEOTIDE SEQUENCE [LARGE SCALE GENOMIC DNA]</scope>
    <source>
        <strain evidence="1 2">SOn1</strain>
    </source>
</reference>
<dbReference type="AlphaFoldDB" id="A0AAV2VXF4"/>
<sequence>MHELLTQQTTYIVQQPHKAPKNYLQKNVSTKGQILRATNIAQPFA</sequence>
<name>A0AAV2VXF4_9VIBR</name>
<evidence type="ECO:0000313" key="2">
    <source>
        <dbReference type="Proteomes" id="UP000018211"/>
    </source>
</evidence>
<evidence type="ECO:0000313" key="1">
    <source>
        <dbReference type="EMBL" id="CCO49286.1"/>
    </source>
</evidence>
<dbReference type="EMBL" id="CAOF01000176">
    <property type="protein sequence ID" value="CCO49286.1"/>
    <property type="molecule type" value="Genomic_DNA"/>
</dbReference>
<protein>
    <submittedName>
        <fullName evidence="1">Uncharacterized protein</fullName>
    </submittedName>
</protein>
<comment type="caution">
    <text evidence="1">The sequence shown here is derived from an EMBL/GenBank/DDBJ whole genome shotgun (WGS) entry which is preliminary data.</text>
</comment>
<gene>
    <name evidence="1" type="ORF">VIBNISOn1_800069</name>
</gene>
<proteinExistence type="predicted"/>
<accession>A0AAV2VXF4</accession>
<dbReference type="Proteomes" id="UP000018211">
    <property type="component" value="Unassembled WGS sequence"/>
</dbReference>
<organism evidence="1 2">
    <name type="scientific">Vibrio nigripulchritudo SOn1</name>
    <dbReference type="NCBI Taxonomy" id="1238450"/>
    <lineage>
        <taxon>Bacteria</taxon>
        <taxon>Pseudomonadati</taxon>
        <taxon>Pseudomonadota</taxon>
        <taxon>Gammaproteobacteria</taxon>
        <taxon>Vibrionales</taxon>
        <taxon>Vibrionaceae</taxon>
        <taxon>Vibrio</taxon>
    </lineage>
</organism>